<evidence type="ECO:0000256" key="1">
    <source>
        <dbReference type="PIRSR" id="PIRSR036593-50"/>
    </source>
</evidence>
<dbReference type="RefSeq" id="WP_084573767.1">
    <property type="nucleotide sequence ID" value="NZ_CP155572.1"/>
</dbReference>
<dbReference type="EMBL" id="FWXI01000001">
    <property type="protein sequence ID" value="SMC33897.1"/>
    <property type="molecule type" value="Genomic_DNA"/>
</dbReference>
<dbReference type="PIRSF" id="PIRSF036593">
    <property type="entry name" value="GrdD"/>
    <property type="match status" value="1"/>
</dbReference>
<dbReference type="Pfam" id="PF02504">
    <property type="entry name" value="FA_synthesis"/>
    <property type="match status" value="1"/>
</dbReference>
<gene>
    <name evidence="2" type="ORF">SAMN04488500_101248</name>
</gene>
<protein>
    <submittedName>
        <fullName evidence="2">Fatty acid synthesis protein</fullName>
    </submittedName>
</protein>
<accession>A0A1W1YCL7</accession>
<dbReference type="Proteomes" id="UP000192738">
    <property type="component" value="Unassembled WGS sequence"/>
</dbReference>
<dbReference type="STRING" id="112901.SAMN04488500_101248"/>
<dbReference type="GO" id="GO:0016747">
    <property type="term" value="F:acyltransferase activity, transferring groups other than amino-acyl groups"/>
    <property type="evidence" value="ECO:0007669"/>
    <property type="project" value="InterPro"/>
</dbReference>
<keyword evidence="3" id="KW-1185">Reference proteome</keyword>
<dbReference type="Gene3D" id="3.40.718.10">
    <property type="entry name" value="Isopropylmalate Dehydrogenase"/>
    <property type="match status" value="1"/>
</dbReference>
<dbReference type="GO" id="GO:0006633">
    <property type="term" value="P:fatty acid biosynthetic process"/>
    <property type="evidence" value="ECO:0007669"/>
    <property type="project" value="InterPro"/>
</dbReference>
<dbReference type="InterPro" id="IPR003664">
    <property type="entry name" value="FA_synthesis"/>
</dbReference>
<dbReference type="SUPFAM" id="SSF53659">
    <property type="entry name" value="Isocitrate/Isopropylmalate dehydrogenase-like"/>
    <property type="match status" value="1"/>
</dbReference>
<evidence type="ECO:0000313" key="2">
    <source>
        <dbReference type="EMBL" id="SMC33897.1"/>
    </source>
</evidence>
<proteinExistence type="predicted"/>
<dbReference type="NCBIfam" id="NF040747">
    <property type="entry name" value="reduct_C_alpha"/>
    <property type="match status" value="1"/>
</dbReference>
<name>A0A1W1YCL7_9FIRM</name>
<evidence type="ECO:0000313" key="3">
    <source>
        <dbReference type="Proteomes" id="UP000192738"/>
    </source>
</evidence>
<dbReference type="InterPro" id="IPR012116">
    <property type="entry name" value="Gly_reductase_pC_asu"/>
</dbReference>
<dbReference type="OrthoDB" id="9769886at2"/>
<dbReference type="AlphaFoldDB" id="A0A1W1YCL7"/>
<sequence>MGKNLIKTAIAEIFGEMAQALETGSIAKSCRVGLTVLGSDHGPEELVRGAELAQKQDPNIQVVIIGSGVETQLETVAALDEREAHAAMDEMLLNHSLDAAVTMHYNFPIGVSTVGKVITPGKGQELFLATTTGTSATERITAMLRNTIYGIAVAKACENPKPTVGVLNIEGARQVERALKKLKAGGYQIDFAESARSDGGIVMRGNDLLLGVPDVMVNDSLTGNVLMKVFSAYSTGGTYEAVGSGYGPGVGEDYDRIICIVSRASGAPVIAGAIRFAANCAKGNLRQKAKAEFAAAKKAGWETIVKSLSANALPSKQDDEKVAVSPSKKAVTDSIPGVEVMQLEDAVQVLWKAGIYAECGMGCTGPIVMIAPEDRERALELLKAKEYL</sequence>
<feature type="active site" evidence="1">
    <location>
        <position position="363"/>
    </location>
</feature>
<organism evidence="2 3">
    <name type="scientific">Sporomusa malonica</name>
    <dbReference type="NCBI Taxonomy" id="112901"/>
    <lineage>
        <taxon>Bacteria</taxon>
        <taxon>Bacillati</taxon>
        <taxon>Bacillota</taxon>
        <taxon>Negativicutes</taxon>
        <taxon>Selenomonadales</taxon>
        <taxon>Sporomusaceae</taxon>
        <taxon>Sporomusa</taxon>
    </lineage>
</organism>
<reference evidence="2 3" key="1">
    <citation type="submission" date="2017-04" db="EMBL/GenBank/DDBJ databases">
        <authorList>
            <person name="Afonso C.L."/>
            <person name="Miller P.J."/>
            <person name="Scott M.A."/>
            <person name="Spackman E."/>
            <person name="Goraichik I."/>
            <person name="Dimitrov K.M."/>
            <person name="Suarez D.L."/>
            <person name="Swayne D.E."/>
        </authorList>
    </citation>
    <scope>NUCLEOTIDE SEQUENCE [LARGE SCALE GENOMIC DNA]</scope>
    <source>
        <strain evidence="2 3">DSM 5090</strain>
    </source>
</reference>